<dbReference type="Proteomes" id="UP000075243">
    <property type="component" value="Chromosome 2"/>
</dbReference>
<proteinExistence type="predicted"/>
<feature type="domain" description="Reverse transcriptase Ty1/copia-type" evidence="1">
    <location>
        <begin position="1"/>
        <end position="69"/>
    </location>
</feature>
<gene>
    <name evidence="2" type="ORF">KK1_007633</name>
</gene>
<accession>A0A151U6M5</accession>
<protein>
    <submittedName>
        <fullName evidence="2">Retrovirus-related Pol polyprotein from transposon TNT 1-94</fullName>
    </submittedName>
</protein>
<evidence type="ECO:0000259" key="1">
    <source>
        <dbReference type="Pfam" id="PF07727"/>
    </source>
</evidence>
<sequence length="72" mass="8391">MDLKTTFLNGDLKEEIYVKQLEGLLYQDKSTRYASLKNLCMVEKKTPKQWYENFNNVLVNYGFAVNTSNSCV</sequence>
<dbReference type="Pfam" id="PF07727">
    <property type="entry name" value="RVT_2"/>
    <property type="match status" value="1"/>
</dbReference>
<evidence type="ECO:0000313" key="3">
    <source>
        <dbReference type="Proteomes" id="UP000075243"/>
    </source>
</evidence>
<keyword evidence="3" id="KW-1185">Reference proteome</keyword>
<reference evidence="2 3" key="1">
    <citation type="journal article" date="2012" name="Nat. Biotechnol.">
        <title>Draft genome sequence of pigeonpea (Cajanus cajan), an orphan legume crop of resource-poor farmers.</title>
        <authorList>
            <person name="Varshney R.K."/>
            <person name="Chen W."/>
            <person name="Li Y."/>
            <person name="Bharti A.K."/>
            <person name="Saxena R.K."/>
            <person name="Schlueter J.A."/>
            <person name="Donoghue M.T."/>
            <person name="Azam S."/>
            <person name="Fan G."/>
            <person name="Whaley A.M."/>
            <person name="Farmer A.D."/>
            <person name="Sheridan J."/>
            <person name="Iwata A."/>
            <person name="Tuteja R."/>
            <person name="Penmetsa R.V."/>
            <person name="Wu W."/>
            <person name="Upadhyaya H.D."/>
            <person name="Yang S.P."/>
            <person name="Shah T."/>
            <person name="Saxena K.B."/>
            <person name="Michael T."/>
            <person name="McCombie W.R."/>
            <person name="Yang B."/>
            <person name="Zhang G."/>
            <person name="Yang H."/>
            <person name="Wang J."/>
            <person name="Spillane C."/>
            <person name="Cook D.R."/>
            <person name="May G.D."/>
            <person name="Xu X."/>
            <person name="Jackson S.A."/>
        </authorList>
    </citation>
    <scope>NUCLEOTIDE SEQUENCE [LARGE SCALE GENOMIC DNA]</scope>
    <source>
        <strain evidence="3">cv. Asha</strain>
    </source>
</reference>
<dbReference type="Gramene" id="C.cajan_07430.t">
    <property type="protein sequence ID" value="C.cajan_07430.t.cds1"/>
    <property type="gene ID" value="C.cajan_07430"/>
</dbReference>
<dbReference type="AlphaFoldDB" id="A0A151U6M5"/>
<dbReference type="EMBL" id="CM003604">
    <property type="protein sequence ID" value="KYP74939.1"/>
    <property type="molecule type" value="Genomic_DNA"/>
</dbReference>
<organism evidence="2 3">
    <name type="scientific">Cajanus cajan</name>
    <name type="common">Pigeon pea</name>
    <name type="synonym">Cajanus indicus</name>
    <dbReference type="NCBI Taxonomy" id="3821"/>
    <lineage>
        <taxon>Eukaryota</taxon>
        <taxon>Viridiplantae</taxon>
        <taxon>Streptophyta</taxon>
        <taxon>Embryophyta</taxon>
        <taxon>Tracheophyta</taxon>
        <taxon>Spermatophyta</taxon>
        <taxon>Magnoliopsida</taxon>
        <taxon>eudicotyledons</taxon>
        <taxon>Gunneridae</taxon>
        <taxon>Pentapetalae</taxon>
        <taxon>rosids</taxon>
        <taxon>fabids</taxon>
        <taxon>Fabales</taxon>
        <taxon>Fabaceae</taxon>
        <taxon>Papilionoideae</taxon>
        <taxon>50 kb inversion clade</taxon>
        <taxon>NPAAA clade</taxon>
        <taxon>indigoferoid/millettioid clade</taxon>
        <taxon>Phaseoleae</taxon>
        <taxon>Cajanus</taxon>
    </lineage>
</organism>
<name>A0A151U6M5_CAJCA</name>
<evidence type="ECO:0000313" key="2">
    <source>
        <dbReference type="EMBL" id="KYP74939.1"/>
    </source>
</evidence>
<dbReference type="InterPro" id="IPR013103">
    <property type="entry name" value="RVT_2"/>
</dbReference>